<feature type="domain" description="UBA" evidence="4">
    <location>
        <begin position="233"/>
        <end position="273"/>
    </location>
</feature>
<evidence type="ECO:0000313" key="5">
    <source>
        <dbReference type="EMBL" id="GAX28206.1"/>
    </source>
</evidence>
<evidence type="ECO:0000256" key="2">
    <source>
        <dbReference type="SAM" id="Phobius"/>
    </source>
</evidence>
<evidence type="ECO:0000256" key="1">
    <source>
        <dbReference type="SAM" id="MobiDB-lite"/>
    </source>
</evidence>
<keyword evidence="2" id="KW-1133">Transmembrane helix</keyword>
<gene>
    <name evidence="5" type="ORF">FisN_22Hh232</name>
</gene>
<name>A0A1Z5KPJ0_FISSO</name>
<evidence type="ECO:0000256" key="3">
    <source>
        <dbReference type="SAM" id="SignalP"/>
    </source>
</evidence>
<dbReference type="OrthoDB" id="272778at2759"/>
<keyword evidence="2" id="KW-0812">Transmembrane</keyword>
<dbReference type="Pfam" id="PF00627">
    <property type="entry name" value="UBA"/>
    <property type="match status" value="1"/>
</dbReference>
<protein>
    <recommendedName>
        <fullName evidence="4">UBA domain-containing protein</fullName>
    </recommendedName>
</protein>
<feature type="chain" id="PRO_5012916065" description="UBA domain-containing protein" evidence="3">
    <location>
        <begin position="37"/>
        <end position="274"/>
    </location>
</feature>
<feature type="transmembrane region" description="Helical" evidence="2">
    <location>
        <begin position="79"/>
        <end position="101"/>
    </location>
</feature>
<feature type="transmembrane region" description="Helical" evidence="2">
    <location>
        <begin position="48"/>
        <end position="67"/>
    </location>
</feature>
<dbReference type="FunFam" id="1.10.8.10:FF:000003">
    <property type="entry name" value="UV excision repair protein RAD23 homolog"/>
    <property type="match status" value="1"/>
</dbReference>
<reference evidence="5 6" key="1">
    <citation type="journal article" date="2015" name="Plant Cell">
        <title>Oil accumulation by the oleaginous diatom Fistulifera solaris as revealed by the genome and transcriptome.</title>
        <authorList>
            <person name="Tanaka T."/>
            <person name="Maeda Y."/>
            <person name="Veluchamy A."/>
            <person name="Tanaka M."/>
            <person name="Abida H."/>
            <person name="Marechal E."/>
            <person name="Bowler C."/>
            <person name="Muto M."/>
            <person name="Sunaga Y."/>
            <person name="Tanaka M."/>
            <person name="Yoshino T."/>
            <person name="Taniguchi T."/>
            <person name="Fukuda Y."/>
            <person name="Nemoto M."/>
            <person name="Matsumoto M."/>
            <person name="Wong P.S."/>
            <person name="Aburatani S."/>
            <person name="Fujibuchi W."/>
        </authorList>
    </citation>
    <scope>NUCLEOTIDE SEQUENCE [LARGE SCALE GENOMIC DNA]</scope>
    <source>
        <strain evidence="5 6">JPCC DA0580</strain>
    </source>
</reference>
<dbReference type="InterPro" id="IPR015940">
    <property type="entry name" value="UBA"/>
</dbReference>
<dbReference type="SMART" id="SM00165">
    <property type="entry name" value="UBA"/>
    <property type="match status" value="1"/>
</dbReference>
<organism evidence="5 6">
    <name type="scientific">Fistulifera solaris</name>
    <name type="common">Oleaginous diatom</name>
    <dbReference type="NCBI Taxonomy" id="1519565"/>
    <lineage>
        <taxon>Eukaryota</taxon>
        <taxon>Sar</taxon>
        <taxon>Stramenopiles</taxon>
        <taxon>Ochrophyta</taxon>
        <taxon>Bacillariophyta</taxon>
        <taxon>Bacillariophyceae</taxon>
        <taxon>Bacillariophycidae</taxon>
        <taxon>Naviculales</taxon>
        <taxon>Naviculaceae</taxon>
        <taxon>Fistulifera</taxon>
    </lineage>
</organism>
<proteinExistence type="predicted"/>
<feature type="transmembrane region" description="Helical" evidence="2">
    <location>
        <begin position="158"/>
        <end position="175"/>
    </location>
</feature>
<feature type="region of interest" description="Disordered" evidence="1">
    <location>
        <begin position="215"/>
        <end position="237"/>
    </location>
</feature>
<feature type="signal peptide" evidence="3">
    <location>
        <begin position="1"/>
        <end position="36"/>
    </location>
</feature>
<keyword evidence="3" id="KW-0732">Signal</keyword>
<dbReference type="Proteomes" id="UP000198406">
    <property type="component" value="Unassembled WGS sequence"/>
</dbReference>
<dbReference type="InterPro" id="IPR009060">
    <property type="entry name" value="UBA-like_sf"/>
</dbReference>
<accession>A0A1Z5KPJ0</accession>
<keyword evidence="2" id="KW-0472">Membrane</keyword>
<keyword evidence="6" id="KW-1185">Reference proteome</keyword>
<evidence type="ECO:0000259" key="4">
    <source>
        <dbReference type="PROSITE" id="PS50030"/>
    </source>
</evidence>
<feature type="transmembrane region" description="Helical" evidence="2">
    <location>
        <begin position="132"/>
        <end position="152"/>
    </location>
</feature>
<evidence type="ECO:0000313" key="6">
    <source>
        <dbReference type="Proteomes" id="UP000198406"/>
    </source>
</evidence>
<comment type="caution">
    <text evidence="5">The sequence shown here is derived from an EMBL/GenBank/DDBJ whole genome shotgun (WGS) entry which is preliminary data.</text>
</comment>
<sequence>MQRAAPSPGWFEGAPASKLLALSSVTALIMYRQASAQRSLTLYTNKWIFRPGSGESFLGTALFLYWSRGLERQTGSRKFVTILLAIQLLVIAMEHFMQLLVMGKYPYMGPYPLLGAYFVWFHMYSPRLHPRFVQILGFTFSEKAIGYLWFAWIAGSEGRNSIVAAVLGMFAWVIYRHFLENIIDFPDAVVTFVSPYSSRFLEAPPPVVPTVGMAAQRTGGPRPQMATQRPPPEPPEAAVEQLVGMGFPRAQVIQALQASNNSIERAADRLLSGS</sequence>
<dbReference type="PROSITE" id="PS50030">
    <property type="entry name" value="UBA"/>
    <property type="match status" value="1"/>
</dbReference>
<dbReference type="Gene3D" id="1.10.8.10">
    <property type="entry name" value="DNA helicase RuvA subunit, C-terminal domain"/>
    <property type="match status" value="1"/>
</dbReference>
<dbReference type="AlphaFoldDB" id="A0A1Z5KPJ0"/>
<dbReference type="EMBL" id="BDSP01000269">
    <property type="protein sequence ID" value="GAX28206.1"/>
    <property type="molecule type" value="Genomic_DNA"/>
</dbReference>
<dbReference type="SUPFAM" id="SSF46934">
    <property type="entry name" value="UBA-like"/>
    <property type="match status" value="1"/>
</dbReference>
<dbReference type="InParanoid" id="A0A1Z5KPJ0"/>